<dbReference type="InterPro" id="IPR052042">
    <property type="entry name" value="Tail_sheath_structural"/>
</dbReference>
<dbReference type="Proteomes" id="UP001518872">
    <property type="component" value="Unassembled WGS sequence"/>
</dbReference>
<evidence type="ECO:0000256" key="1">
    <source>
        <dbReference type="SAM" id="MobiDB-lite"/>
    </source>
</evidence>
<accession>A0ABS2ISL6</accession>
<dbReference type="PANTHER" id="PTHR35861:SF1">
    <property type="entry name" value="PHAGE TAIL SHEATH PROTEIN"/>
    <property type="match status" value="1"/>
</dbReference>
<proteinExistence type="predicted"/>
<name>A0ABS2ISL6_9ACTN</name>
<sequence length="141" mass="14992">MTVSTSCPGIYVQEVPSAVRTITGVATSVAAFVGSARRGPVNTATFISGYADFERTFGGLWAESTMSGAVRDFFRQRRRPDGDEGRLNPLGVNCLRSFPNTRVAWGARTLHGADGGGLRTDAPIRERPEAETTAGRGVNAT</sequence>
<dbReference type="PANTHER" id="PTHR35861">
    <property type="match status" value="1"/>
</dbReference>
<protein>
    <submittedName>
        <fullName evidence="2">Uncharacterized protein</fullName>
    </submittedName>
</protein>
<dbReference type="RefSeq" id="WP_204925248.1">
    <property type="nucleotide sequence ID" value="NZ_JAFEUC010000005.1"/>
</dbReference>
<keyword evidence="3" id="KW-1185">Reference proteome</keyword>
<reference evidence="2 3" key="1">
    <citation type="submission" date="2021-02" db="EMBL/GenBank/DDBJ databases">
        <authorList>
            <person name="Ra J.-S."/>
        </authorList>
    </citation>
    <scope>NUCLEOTIDE SEQUENCE [LARGE SCALE GENOMIC DNA]</scope>
    <source>
        <strain evidence="2 3">MMS20-R1-14</strain>
    </source>
</reference>
<comment type="caution">
    <text evidence="2">The sequence shown here is derived from an EMBL/GenBank/DDBJ whole genome shotgun (WGS) entry which is preliminary data.</text>
</comment>
<feature type="region of interest" description="Disordered" evidence="1">
    <location>
        <begin position="110"/>
        <end position="141"/>
    </location>
</feature>
<organism evidence="2 3">
    <name type="scientific">Micromonospora humida</name>
    <dbReference type="NCBI Taxonomy" id="2809018"/>
    <lineage>
        <taxon>Bacteria</taxon>
        <taxon>Bacillati</taxon>
        <taxon>Actinomycetota</taxon>
        <taxon>Actinomycetes</taxon>
        <taxon>Micromonosporales</taxon>
        <taxon>Micromonosporaceae</taxon>
        <taxon>Micromonospora</taxon>
    </lineage>
</organism>
<evidence type="ECO:0000313" key="3">
    <source>
        <dbReference type="Proteomes" id="UP001518872"/>
    </source>
</evidence>
<dbReference type="Gene3D" id="3.40.50.11780">
    <property type="match status" value="1"/>
</dbReference>
<dbReference type="EMBL" id="JAFEUC010000005">
    <property type="protein sequence ID" value="MBM7077278.1"/>
    <property type="molecule type" value="Genomic_DNA"/>
</dbReference>
<evidence type="ECO:0000313" key="2">
    <source>
        <dbReference type="EMBL" id="MBM7077278.1"/>
    </source>
</evidence>
<gene>
    <name evidence="2" type="ORF">JQX11_13120</name>
</gene>